<reference evidence="1 2" key="1">
    <citation type="submission" date="2016-10" db="EMBL/GenBank/DDBJ databases">
        <authorList>
            <person name="de Groot N.N."/>
        </authorList>
    </citation>
    <scope>NUCLEOTIDE SEQUENCE [LARGE SCALE GENOMIC DNA]</scope>
    <source>
        <strain evidence="1 2">DSM 44149</strain>
    </source>
</reference>
<dbReference type="OrthoDB" id="3621625at2"/>
<dbReference type="Proteomes" id="UP000183376">
    <property type="component" value="Chromosome I"/>
</dbReference>
<dbReference type="Pfam" id="PF14430">
    <property type="entry name" value="Imm1"/>
    <property type="match status" value="1"/>
</dbReference>
<evidence type="ECO:0000313" key="1">
    <source>
        <dbReference type="EMBL" id="SDM66412.1"/>
    </source>
</evidence>
<proteinExistence type="predicted"/>
<name>A0A1G9V2G1_ALLAB</name>
<dbReference type="RefSeq" id="WP_030431271.1">
    <property type="nucleotide sequence ID" value="NZ_JOEF01000018.1"/>
</dbReference>
<protein>
    <submittedName>
        <fullName evidence="1">Immunity protein Imm1</fullName>
    </submittedName>
</protein>
<keyword evidence="2" id="KW-1185">Reference proteome</keyword>
<accession>A0A1G9V2G1</accession>
<gene>
    <name evidence="1" type="ORF">SAMN04489726_2793</name>
</gene>
<evidence type="ECO:0000313" key="2">
    <source>
        <dbReference type="Proteomes" id="UP000183376"/>
    </source>
</evidence>
<sequence length="155" mass="17624">MVVKINSFRGGQEDPHAMTSVDVSYRSQVNGKWLEHLERINATLFDRMLAGRLPEVGRHGAIIRHRHRPVDDRDPSERELIFGVRNGRAALYYTDETGAWYSRGPTPASPDELVYADLEFPAHCEISLINLAHALAEFFDTQTRPACVSWQEADF</sequence>
<dbReference type="EMBL" id="LT629701">
    <property type="protein sequence ID" value="SDM66412.1"/>
    <property type="molecule type" value="Genomic_DNA"/>
</dbReference>
<dbReference type="InterPro" id="IPR025680">
    <property type="entry name" value="DddI"/>
</dbReference>
<dbReference type="AlphaFoldDB" id="A0A1G9V2G1"/>
<organism evidence="1 2">
    <name type="scientific">Allokutzneria albata</name>
    <name type="common">Kibdelosporangium albatum</name>
    <dbReference type="NCBI Taxonomy" id="211114"/>
    <lineage>
        <taxon>Bacteria</taxon>
        <taxon>Bacillati</taxon>
        <taxon>Actinomycetota</taxon>
        <taxon>Actinomycetes</taxon>
        <taxon>Pseudonocardiales</taxon>
        <taxon>Pseudonocardiaceae</taxon>
        <taxon>Allokutzneria</taxon>
    </lineage>
</organism>